<dbReference type="PRINTS" id="PR01806">
    <property type="entry name" value="VIRFACTRMVIN"/>
</dbReference>
<evidence type="ECO:0000256" key="8">
    <source>
        <dbReference type="ARBA" id="ARBA00060041"/>
    </source>
</evidence>
<reference evidence="12 13" key="1">
    <citation type="submission" date="2018-04" db="EMBL/GenBank/DDBJ databases">
        <title>Complete genome sequence of Hydrogenophilus thermoluteolus TH-1.</title>
        <authorList>
            <person name="Arai H."/>
        </authorList>
    </citation>
    <scope>NUCLEOTIDE SEQUENCE [LARGE SCALE GENOMIC DNA]</scope>
    <source>
        <strain evidence="12 13">TH-1</strain>
    </source>
</reference>
<dbReference type="OrthoDB" id="5288492at2"/>
<dbReference type="PIRSF" id="PIRSF002869">
    <property type="entry name" value="MviN"/>
    <property type="match status" value="1"/>
</dbReference>
<feature type="transmembrane region" description="Helical" evidence="10">
    <location>
        <begin position="26"/>
        <end position="45"/>
    </location>
</feature>
<feature type="transmembrane region" description="Helical" evidence="10">
    <location>
        <begin position="274"/>
        <end position="292"/>
    </location>
</feature>
<dbReference type="PANTHER" id="PTHR47019:SF1">
    <property type="entry name" value="LIPID II FLIPPASE MURJ"/>
    <property type="match status" value="1"/>
</dbReference>
<accession>A0A2Z6DY66</accession>
<dbReference type="GO" id="GO:0008360">
    <property type="term" value="P:regulation of cell shape"/>
    <property type="evidence" value="ECO:0007669"/>
    <property type="project" value="UniProtKB-UniRule"/>
</dbReference>
<dbReference type="InterPro" id="IPR051050">
    <property type="entry name" value="Lipid_II_flippase_MurJ/MviN"/>
</dbReference>
<dbReference type="PANTHER" id="PTHR47019">
    <property type="entry name" value="LIPID II FLIPPASE MURJ"/>
    <property type="match status" value="1"/>
</dbReference>
<keyword evidence="10 11" id="KW-0813">Transport</keyword>
<dbReference type="AlphaFoldDB" id="A0A2Z6DY66"/>
<dbReference type="HAMAP" id="MF_02078">
    <property type="entry name" value="MurJ_MviN"/>
    <property type="match status" value="1"/>
</dbReference>
<dbReference type="InterPro" id="IPR004268">
    <property type="entry name" value="MurJ"/>
</dbReference>
<comment type="subcellular location">
    <subcellularLocation>
        <location evidence="10">Cell inner membrane</location>
        <topology evidence="10">Multi-pass membrane protein</topology>
    </subcellularLocation>
    <subcellularLocation>
        <location evidence="1">Cell membrane</location>
        <topology evidence="1">Multi-pass membrane protein</topology>
    </subcellularLocation>
</comment>
<evidence type="ECO:0000256" key="11">
    <source>
        <dbReference type="PIRNR" id="PIRNR002869"/>
    </source>
</evidence>
<evidence type="ECO:0000256" key="4">
    <source>
        <dbReference type="ARBA" id="ARBA00022960"/>
    </source>
</evidence>
<evidence type="ECO:0000313" key="13">
    <source>
        <dbReference type="Proteomes" id="UP000262004"/>
    </source>
</evidence>
<name>A0A2Z6DY66_HYDTE</name>
<evidence type="ECO:0000256" key="6">
    <source>
        <dbReference type="ARBA" id="ARBA00022989"/>
    </source>
</evidence>
<protein>
    <recommendedName>
        <fullName evidence="10">Probable lipid II flippase MurJ</fullName>
    </recommendedName>
</protein>
<comment type="function">
    <text evidence="8 10 11">Involved in peptidoglycan biosynthesis. Transports lipid-linked peptidoglycan precursors from the inner to the outer leaflet of the cytoplasmic membrane.</text>
</comment>
<feature type="transmembrane region" description="Helical" evidence="10">
    <location>
        <begin position="87"/>
        <end position="114"/>
    </location>
</feature>
<dbReference type="CDD" id="cd13123">
    <property type="entry name" value="MATE_MurJ_like"/>
    <property type="match status" value="1"/>
</dbReference>
<evidence type="ECO:0000256" key="9">
    <source>
        <dbReference type="ARBA" id="ARBA00061532"/>
    </source>
</evidence>
<dbReference type="GO" id="GO:0071555">
    <property type="term" value="P:cell wall organization"/>
    <property type="evidence" value="ECO:0007669"/>
    <property type="project" value="UniProtKB-UniRule"/>
</dbReference>
<feature type="transmembrane region" description="Helical" evidence="10">
    <location>
        <begin position="134"/>
        <end position="153"/>
    </location>
</feature>
<keyword evidence="6 10" id="KW-1133">Transmembrane helix</keyword>
<dbReference type="GO" id="GO:0009252">
    <property type="term" value="P:peptidoglycan biosynthetic process"/>
    <property type="evidence" value="ECO:0007669"/>
    <property type="project" value="UniProtKB-UniRule"/>
</dbReference>
<keyword evidence="4 10" id="KW-0133">Cell shape</keyword>
<feature type="transmembrane region" description="Helical" evidence="10">
    <location>
        <begin position="229"/>
        <end position="254"/>
    </location>
</feature>
<feature type="transmembrane region" description="Helical" evidence="10">
    <location>
        <begin position="165"/>
        <end position="182"/>
    </location>
</feature>
<dbReference type="RefSeq" id="WP_119335165.1">
    <property type="nucleotide sequence ID" value="NZ_AP018558.1"/>
</dbReference>
<sequence>MNFLKTLAQVSSLTLLSRLLGFARDVLIAALFGAQAATDAFVVAFRLPNLLRRLFAEGAFSQAFVPVLAQTQRTAPPERTKALIDRVFTVLFVTVGVVTLAGVLGAEGLVRAVAPGFAADPERFALAVAMTRLTFPYILFMSLVAFSSALFNTWGHFRLPAATPIALNAAFLLLLTTAWAIGDNDPYWLAYSVLLGGILQWLWHWWQLPRLGLTPRWDWHPRDPGVRRILTLMGPAVLGVSAAQISLLLNTLFASLLPTGSVSWLYYADRLMELPAGLFGAALGVILLPHLSRAVAERNEVGYQRLVDWGLRMTLLLTAPCALAFVLIGEPITLALFARGAFTEHDAHATALALTAYALGLIPLIGVKILAPGFYAREDTRTPVKGAILSLILTQLGNALFLFLFDWGHWALALSISLAAWGNAGFLLFHLRRRGHFAWQPNWLRFLLSLTVALLVLALFLATTEPWVAAKTASGQWIRLLGVALWVTVGMATYFLALRLTGFRWASLKRPL</sequence>
<proteinExistence type="inferred from homology"/>
<feature type="transmembrane region" description="Helical" evidence="10">
    <location>
        <begin position="188"/>
        <end position="208"/>
    </location>
</feature>
<feature type="transmembrane region" description="Helical" evidence="10">
    <location>
        <begin position="387"/>
        <end position="405"/>
    </location>
</feature>
<comment type="similarity">
    <text evidence="9 10 11">Belongs to the MurJ/MviN family.</text>
</comment>
<dbReference type="UniPathway" id="UPA00219"/>
<keyword evidence="5 10" id="KW-0573">Peptidoglycan synthesis</keyword>
<keyword evidence="2 10" id="KW-1003">Cell membrane</keyword>
<evidence type="ECO:0000313" key="12">
    <source>
        <dbReference type="EMBL" id="BBD77427.1"/>
    </source>
</evidence>
<keyword evidence="10 11" id="KW-0961">Cell wall biogenesis/degradation</keyword>
<feature type="transmembrane region" description="Helical" evidence="10">
    <location>
        <begin position="477"/>
        <end position="500"/>
    </location>
</feature>
<keyword evidence="7 10" id="KW-0472">Membrane</keyword>
<dbReference type="GO" id="GO:0005886">
    <property type="term" value="C:plasma membrane"/>
    <property type="evidence" value="ECO:0007669"/>
    <property type="project" value="UniProtKB-SubCell"/>
</dbReference>
<dbReference type="NCBIfam" id="TIGR01695">
    <property type="entry name" value="murJ_mviN"/>
    <property type="match status" value="1"/>
</dbReference>
<keyword evidence="3 10" id="KW-0812">Transmembrane</keyword>
<dbReference type="Proteomes" id="UP000262004">
    <property type="component" value="Chromosome"/>
</dbReference>
<evidence type="ECO:0000256" key="2">
    <source>
        <dbReference type="ARBA" id="ARBA00022475"/>
    </source>
</evidence>
<dbReference type="GO" id="GO:0015648">
    <property type="term" value="F:lipid-linked peptidoglycan transporter activity"/>
    <property type="evidence" value="ECO:0007669"/>
    <property type="project" value="UniProtKB-UniRule"/>
</dbReference>
<feature type="transmembrane region" description="Helical" evidence="10">
    <location>
        <begin position="411"/>
        <end position="431"/>
    </location>
</feature>
<dbReference type="KEGG" id="htl:HPTL_1163"/>
<organism evidence="12 13">
    <name type="scientific">Hydrogenophilus thermoluteolus</name>
    <name type="common">Pseudomonas hydrogenothermophila</name>
    <dbReference type="NCBI Taxonomy" id="297"/>
    <lineage>
        <taxon>Bacteria</taxon>
        <taxon>Pseudomonadati</taxon>
        <taxon>Pseudomonadota</taxon>
        <taxon>Hydrogenophilia</taxon>
        <taxon>Hydrogenophilales</taxon>
        <taxon>Hydrogenophilaceae</taxon>
        <taxon>Hydrogenophilus</taxon>
    </lineage>
</organism>
<dbReference type="Pfam" id="PF03023">
    <property type="entry name" value="MurJ"/>
    <property type="match status" value="1"/>
</dbReference>
<feature type="transmembrane region" description="Helical" evidence="10">
    <location>
        <begin position="313"/>
        <end position="338"/>
    </location>
</feature>
<evidence type="ECO:0000256" key="10">
    <source>
        <dbReference type="HAMAP-Rule" id="MF_02078"/>
    </source>
</evidence>
<evidence type="ECO:0000256" key="3">
    <source>
        <dbReference type="ARBA" id="ARBA00022692"/>
    </source>
</evidence>
<keyword evidence="13" id="KW-1185">Reference proteome</keyword>
<evidence type="ECO:0000256" key="5">
    <source>
        <dbReference type="ARBA" id="ARBA00022984"/>
    </source>
</evidence>
<gene>
    <name evidence="10" type="primary">murJ</name>
    <name evidence="12" type="ORF">HPTL_1163</name>
</gene>
<evidence type="ECO:0000256" key="7">
    <source>
        <dbReference type="ARBA" id="ARBA00023136"/>
    </source>
</evidence>
<feature type="transmembrane region" description="Helical" evidence="10">
    <location>
        <begin position="443"/>
        <end position="462"/>
    </location>
</feature>
<evidence type="ECO:0000256" key="1">
    <source>
        <dbReference type="ARBA" id="ARBA00004651"/>
    </source>
</evidence>
<dbReference type="EMBL" id="AP018558">
    <property type="protein sequence ID" value="BBD77427.1"/>
    <property type="molecule type" value="Genomic_DNA"/>
</dbReference>
<keyword evidence="10" id="KW-0997">Cell inner membrane</keyword>
<feature type="transmembrane region" description="Helical" evidence="10">
    <location>
        <begin position="350"/>
        <end position="375"/>
    </location>
</feature>
<dbReference type="GO" id="GO:0034204">
    <property type="term" value="P:lipid translocation"/>
    <property type="evidence" value="ECO:0007669"/>
    <property type="project" value="TreeGrafter"/>
</dbReference>
<comment type="pathway">
    <text evidence="10">Cell wall biogenesis; peptidoglycan biosynthesis.</text>
</comment>